<keyword evidence="4" id="KW-0560">Oxidoreductase</keyword>
<feature type="compositionally biased region" description="Pro residues" evidence="5">
    <location>
        <begin position="20"/>
        <end position="29"/>
    </location>
</feature>
<dbReference type="GO" id="GO:0004458">
    <property type="term" value="F:D-lactate dehydrogenase (cytochrome) activity"/>
    <property type="evidence" value="ECO:0007669"/>
    <property type="project" value="TreeGrafter"/>
</dbReference>
<evidence type="ECO:0000313" key="7">
    <source>
        <dbReference type="EMBL" id="MCP2167674.1"/>
    </source>
</evidence>
<evidence type="ECO:0000256" key="3">
    <source>
        <dbReference type="ARBA" id="ARBA00022827"/>
    </source>
</evidence>
<dbReference type="AlphaFoldDB" id="A0AAE3KIR4"/>
<dbReference type="GO" id="GO:0050660">
    <property type="term" value="F:flavin adenine dinucleotide binding"/>
    <property type="evidence" value="ECO:0007669"/>
    <property type="project" value="InterPro"/>
</dbReference>
<dbReference type="EMBL" id="JAMTCK010000011">
    <property type="protein sequence ID" value="MCP2167674.1"/>
    <property type="molecule type" value="Genomic_DNA"/>
</dbReference>
<feature type="region of interest" description="Disordered" evidence="5">
    <location>
        <begin position="1"/>
        <end position="32"/>
    </location>
</feature>
<dbReference type="Gene3D" id="1.10.45.10">
    <property type="entry name" value="Vanillyl-alcohol Oxidase, Chain A, domain 4"/>
    <property type="match status" value="1"/>
</dbReference>
<comment type="cofactor">
    <cofactor evidence="1">
        <name>FAD</name>
        <dbReference type="ChEBI" id="CHEBI:57692"/>
    </cofactor>
</comment>
<gene>
    <name evidence="7" type="ORF">LX83_004547</name>
</gene>
<keyword evidence="3" id="KW-0274">FAD</keyword>
<keyword evidence="8" id="KW-1185">Reference proteome</keyword>
<keyword evidence="2" id="KW-0285">Flavoprotein</keyword>
<name>A0AAE3KIR4_9PSEU</name>
<protein>
    <submittedName>
        <fullName evidence="7">FAD linked oxidases, C-terminal domain</fullName>
    </submittedName>
</protein>
<dbReference type="PANTHER" id="PTHR11748:SF119">
    <property type="entry name" value="D-2-HYDROXYGLUTARATE DEHYDROGENASE"/>
    <property type="match status" value="1"/>
</dbReference>
<accession>A0AAE3KIR4</accession>
<dbReference type="SUPFAM" id="SSF55103">
    <property type="entry name" value="FAD-linked oxidases, C-terminal domain"/>
    <property type="match status" value="1"/>
</dbReference>
<dbReference type="Proteomes" id="UP001206128">
    <property type="component" value="Unassembled WGS sequence"/>
</dbReference>
<dbReference type="GO" id="GO:1903457">
    <property type="term" value="P:lactate catabolic process"/>
    <property type="evidence" value="ECO:0007669"/>
    <property type="project" value="TreeGrafter"/>
</dbReference>
<evidence type="ECO:0000259" key="6">
    <source>
        <dbReference type="Pfam" id="PF02913"/>
    </source>
</evidence>
<evidence type="ECO:0000256" key="1">
    <source>
        <dbReference type="ARBA" id="ARBA00001974"/>
    </source>
</evidence>
<evidence type="ECO:0000256" key="4">
    <source>
        <dbReference type="ARBA" id="ARBA00023002"/>
    </source>
</evidence>
<reference evidence="7" key="1">
    <citation type="submission" date="2022-06" db="EMBL/GenBank/DDBJ databases">
        <title>Genomic Encyclopedia of Archaeal and Bacterial Type Strains, Phase II (KMG-II): from individual species to whole genera.</title>
        <authorList>
            <person name="Goeker M."/>
        </authorList>
    </citation>
    <scope>NUCLEOTIDE SEQUENCE</scope>
    <source>
        <strain evidence="7">DSM 43935</strain>
    </source>
</reference>
<sequence>MSAGAASSHLSRHAPAQLDDPPPGLPTQPIPFRLETSAGTRNFRDFLARAADLVASHGGSLSGEHGDGQARGQLLTRMFGPTVVRAFAELKALFDPTNRMNPGKVVAPHAVDEDLRLGAAGRALRGLASARRAPSGTQQARRRGRRA</sequence>
<comment type="caution">
    <text evidence="7">The sequence shown here is derived from an EMBL/GenBank/DDBJ whole genome shotgun (WGS) entry which is preliminary data.</text>
</comment>
<dbReference type="PANTHER" id="PTHR11748">
    <property type="entry name" value="D-LACTATE DEHYDROGENASE"/>
    <property type="match status" value="1"/>
</dbReference>
<evidence type="ECO:0000313" key="8">
    <source>
        <dbReference type="Proteomes" id="UP001206128"/>
    </source>
</evidence>
<dbReference type="RefSeq" id="WP_407649645.1">
    <property type="nucleotide sequence ID" value="NZ_JAMTCK010000011.1"/>
</dbReference>
<dbReference type="InterPro" id="IPR016171">
    <property type="entry name" value="Vanillyl_alc_oxidase_C-sub2"/>
</dbReference>
<feature type="domain" description="FAD-binding oxidoreductase/transferase type 4 C-terminal" evidence="6">
    <location>
        <begin position="36"/>
        <end position="105"/>
    </location>
</feature>
<dbReference type="GO" id="GO:0008720">
    <property type="term" value="F:D-lactate dehydrogenase (NAD+) activity"/>
    <property type="evidence" value="ECO:0007669"/>
    <property type="project" value="TreeGrafter"/>
</dbReference>
<dbReference type="InterPro" id="IPR016164">
    <property type="entry name" value="FAD-linked_Oxase-like_C"/>
</dbReference>
<dbReference type="Pfam" id="PF02913">
    <property type="entry name" value="FAD-oxidase_C"/>
    <property type="match status" value="1"/>
</dbReference>
<organism evidence="7 8">
    <name type="scientific">Goodfellowiella coeruleoviolacea</name>
    <dbReference type="NCBI Taxonomy" id="334858"/>
    <lineage>
        <taxon>Bacteria</taxon>
        <taxon>Bacillati</taxon>
        <taxon>Actinomycetota</taxon>
        <taxon>Actinomycetes</taxon>
        <taxon>Pseudonocardiales</taxon>
        <taxon>Pseudonocardiaceae</taxon>
        <taxon>Goodfellowiella</taxon>
    </lineage>
</organism>
<feature type="region of interest" description="Disordered" evidence="5">
    <location>
        <begin position="126"/>
        <end position="147"/>
    </location>
</feature>
<proteinExistence type="predicted"/>
<evidence type="ECO:0000256" key="2">
    <source>
        <dbReference type="ARBA" id="ARBA00022630"/>
    </source>
</evidence>
<evidence type="ECO:0000256" key="5">
    <source>
        <dbReference type="SAM" id="MobiDB-lite"/>
    </source>
</evidence>
<dbReference type="InterPro" id="IPR004113">
    <property type="entry name" value="FAD-bd_oxidored_4_C"/>
</dbReference>